<protein>
    <recommendedName>
        <fullName evidence="4">HD Cas3-type domain-containing protein</fullName>
    </recommendedName>
</protein>
<feature type="compositionally biased region" description="Polar residues" evidence="1">
    <location>
        <begin position="565"/>
        <end position="576"/>
    </location>
</feature>
<feature type="compositionally biased region" description="Polar residues" evidence="1">
    <location>
        <begin position="542"/>
        <end position="558"/>
    </location>
</feature>
<sequence length="860" mass="93958">MAAIYVFGFWWLFFTAREFNWSPIQLVQNWDYATYSVGYWLAGIVGGFCIGIWVIWFQRTQALGRLFRGKGGNFFNGAVSTLGQVPMPDKPSRRISNAKQRLPIESALVNKWLEESAEAYPAHVKLFMTVWDTYCAYPGHPATHRHGGHANRRLYQHCLAVTEMALQEAGAFVYDGVHTKKRGKTRRQIIPKRNADFKFNPDDPLIPVIALAHDFGKLEAYKFDESGQLVTKESGASTDHDDDRIFHDALGARMLARLPEYWELSAWDRRALNLVIGHYHHPSAFPVDANGLPLDDRMLSLMEFLIYVDKKTGLMESGKTAEEEDNEISEEQSAQIYQAFVQIITEWGRVNGTGDQNANASIKIAQKHDGVIVVKELELRKLILSRLGWSLDEGESRYRVTMNLLYTLAEKGLLHDRHNGVDFSRYHPMYSVSFRSSKNGQHLSTWEPVIIFRPLSTTPEFSGITSLPDFGSRLVINRPLYTHNPGIRDPEVLRELVSKAFGEDVARSIRVGDKKETKAAAEARESQRQATSAALPAPAPISTDSTTQKQLSGASSQPVADARETQTASSPAQNAATDVKAPWEEQSPSQATPSQSAQPSAASSEADGDDADVDLANLPDPNAAGSAVSGSADPLDDMDVSLSGSEGGDVFSGDDFGSFSDFDGGSPSSDTSASEIAESVAAMPAATDSEAVSAPRPAPTITGDDLGVKEIKGRALPDEDAQRPRTDKRQREKDAARLDALSQAVQAYQPPPPAKPLAAKPPQPALPQTFAKPAVQDRKSSRRKGTPYDEVLGRLKTLIASGGVQVCGNANGFNYVAAEDIQTIASKIDLTGDLRLDDMVKTLKLSVMNGGGITMIGIPE</sequence>
<proteinExistence type="predicted"/>
<feature type="compositionally biased region" description="Basic and acidic residues" evidence="1">
    <location>
        <begin position="706"/>
        <end position="736"/>
    </location>
</feature>
<organism evidence="3">
    <name type="scientific">Burkholderia sp. M701</name>
    <dbReference type="NCBI Taxonomy" id="326454"/>
    <lineage>
        <taxon>Bacteria</taxon>
        <taxon>Pseudomonadati</taxon>
        <taxon>Pseudomonadota</taxon>
        <taxon>Betaproteobacteria</taxon>
        <taxon>Burkholderiales</taxon>
        <taxon>Burkholderiaceae</taxon>
        <taxon>Burkholderia</taxon>
    </lineage>
</organism>
<dbReference type="AlphaFoldDB" id="V5YQU7"/>
<name>V5YQU7_9BURK</name>
<feature type="compositionally biased region" description="Low complexity" evidence="1">
    <location>
        <begin position="648"/>
        <end position="672"/>
    </location>
</feature>
<feature type="transmembrane region" description="Helical" evidence="2">
    <location>
        <begin position="37"/>
        <end position="57"/>
    </location>
</feature>
<geneLocation type="plasmid" evidence="3">
    <name>pM7012</name>
</geneLocation>
<feature type="compositionally biased region" description="Basic and acidic residues" evidence="1">
    <location>
        <begin position="512"/>
        <end position="527"/>
    </location>
</feature>
<keyword evidence="2" id="KW-0472">Membrane</keyword>
<dbReference type="EMBL" id="AB853026">
    <property type="protein sequence ID" value="BAO19296.1"/>
    <property type="molecule type" value="Genomic_DNA"/>
</dbReference>
<evidence type="ECO:0008006" key="4">
    <source>
        <dbReference type="Google" id="ProtNLM"/>
    </source>
</evidence>
<keyword evidence="2" id="KW-1133">Transmembrane helix</keyword>
<feature type="region of interest" description="Disordered" evidence="1">
    <location>
        <begin position="748"/>
        <end position="787"/>
    </location>
</feature>
<feature type="compositionally biased region" description="Pro residues" evidence="1">
    <location>
        <begin position="749"/>
        <end position="765"/>
    </location>
</feature>
<feature type="compositionally biased region" description="Low complexity" evidence="1">
    <location>
        <begin position="584"/>
        <end position="605"/>
    </location>
</feature>
<feature type="region of interest" description="Disordered" evidence="1">
    <location>
        <begin position="512"/>
        <end position="736"/>
    </location>
</feature>
<keyword evidence="2" id="KW-0812">Transmembrane</keyword>
<evidence type="ECO:0000313" key="3">
    <source>
        <dbReference type="EMBL" id="BAO19296.1"/>
    </source>
</evidence>
<evidence type="ECO:0000256" key="2">
    <source>
        <dbReference type="SAM" id="Phobius"/>
    </source>
</evidence>
<keyword evidence="3" id="KW-0614">Plasmid</keyword>
<reference evidence="3" key="2">
    <citation type="submission" date="2024-06" db="EMBL/GenBank/DDBJ databases">
        <authorList>
            <person name="Sakai Y."/>
            <person name="Fujii T."/>
        </authorList>
    </citation>
    <scope>NUCLEOTIDE SEQUENCE</scope>
    <source>
        <strain evidence="3">M701</strain>
        <plasmid evidence="3">pM7012</plasmid>
    </source>
</reference>
<evidence type="ECO:0000256" key="1">
    <source>
        <dbReference type="SAM" id="MobiDB-lite"/>
    </source>
</evidence>
<accession>V5YQU7</accession>
<reference evidence="3" key="1">
    <citation type="journal article" date="2014" name="Microbiology">
        <title>A 2,4-dichlorophenoxyacetic acid degradation plasmid pM7012 discloses distribution of an unclassified megaplasmid group across bacterial species.</title>
        <authorList>
            <person name="Sakai Y."/>
            <person name="Ogawa N."/>
            <person name="Shimomura Y."/>
            <person name="Fujii T."/>
        </authorList>
    </citation>
    <scope>NUCLEOTIDE SEQUENCE</scope>
    <source>
        <strain evidence="3">M701</strain>
    </source>
</reference>